<evidence type="ECO:0000313" key="4">
    <source>
        <dbReference type="Proteomes" id="UP000224303"/>
    </source>
</evidence>
<gene>
    <name evidence="3" type="ORF">CQR37_15080</name>
</gene>
<feature type="region of interest" description="Disordered" evidence="1">
    <location>
        <begin position="30"/>
        <end position="92"/>
    </location>
</feature>
<evidence type="ECO:0000256" key="2">
    <source>
        <dbReference type="SAM" id="SignalP"/>
    </source>
</evidence>
<evidence type="ECO:0000313" key="3">
    <source>
        <dbReference type="EMBL" id="PHL20326.1"/>
    </source>
</evidence>
<feature type="non-terminal residue" evidence="3">
    <location>
        <position position="113"/>
    </location>
</feature>
<sequence length="113" mass="12832">MKKKWIGLFLRLLLLTGSIAPNAYAVIQSSTSDEIKTEHTTETSTQPMSESTTHESTDDSLPQDSAKEEDSGEYSENNEITEKIEINKSNFPDDHFRNWLLEMIDTDKDGYLS</sequence>
<keyword evidence="2" id="KW-0732">Signal</keyword>
<comment type="caution">
    <text evidence="3">The sequence shown here is derived from an EMBL/GenBank/DDBJ whole genome shotgun (WGS) entry which is preliminary data.</text>
</comment>
<feature type="chain" id="PRO_5013773562" evidence="2">
    <location>
        <begin position="26"/>
        <end position="113"/>
    </location>
</feature>
<name>A0A2G0E7C7_ENTFC</name>
<feature type="compositionally biased region" description="Basic and acidic residues" evidence="1">
    <location>
        <begin position="80"/>
        <end position="92"/>
    </location>
</feature>
<protein>
    <submittedName>
        <fullName evidence="3">N-acetylmuramoyl-L-alanine amidase</fullName>
    </submittedName>
</protein>
<accession>A0A2G0E7C7</accession>
<dbReference type="EMBL" id="PCGC01000173">
    <property type="protein sequence ID" value="PHL20326.1"/>
    <property type="molecule type" value="Genomic_DNA"/>
</dbReference>
<dbReference type="AlphaFoldDB" id="A0A2G0E7C7"/>
<reference evidence="3 4" key="1">
    <citation type="submission" date="2017-10" db="EMBL/GenBank/DDBJ databases">
        <title>Draft genomes of the Enterococcus faecium isolated from human feces before and after Helicobacter pylori eradication therapy.</title>
        <authorList>
            <person name="Prianichniikov N.A."/>
            <person name="Glushchenko O.E."/>
            <person name="Malakhova M.V."/>
        </authorList>
    </citation>
    <scope>NUCLEOTIDE SEQUENCE [LARGE SCALE GENOMIC DNA]</scope>
    <source>
        <strain evidence="3 4">Hp_5-7</strain>
    </source>
</reference>
<evidence type="ECO:0000256" key="1">
    <source>
        <dbReference type="SAM" id="MobiDB-lite"/>
    </source>
</evidence>
<proteinExistence type="predicted"/>
<dbReference type="Proteomes" id="UP000224303">
    <property type="component" value="Unassembled WGS sequence"/>
</dbReference>
<feature type="signal peptide" evidence="2">
    <location>
        <begin position="1"/>
        <end position="25"/>
    </location>
</feature>
<organism evidence="3 4">
    <name type="scientific">Enterococcus faecium</name>
    <name type="common">Streptococcus faecium</name>
    <dbReference type="NCBI Taxonomy" id="1352"/>
    <lineage>
        <taxon>Bacteria</taxon>
        <taxon>Bacillati</taxon>
        <taxon>Bacillota</taxon>
        <taxon>Bacilli</taxon>
        <taxon>Lactobacillales</taxon>
        <taxon>Enterococcaceae</taxon>
        <taxon>Enterococcus</taxon>
    </lineage>
</organism>